<dbReference type="PaxDb" id="6945-B7P4D4"/>
<proteinExistence type="predicted"/>
<dbReference type="AlphaFoldDB" id="B7P4D4"/>
<feature type="region of interest" description="Disordered" evidence="1">
    <location>
        <begin position="1"/>
        <end position="25"/>
    </location>
</feature>
<dbReference type="EMBL" id="DS635143">
    <property type="protein sequence ID" value="EEC01456.1"/>
    <property type="molecule type" value="Genomic_DNA"/>
</dbReference>
<dbReference type="Proteomes" id="UP000001555">
    <property type="component" value="Unassembled WGS sequence"/>
</dbReference>
<reference evidence="2 4" key="1">
    <citation type="submission" date="2008-03" db="EMBL/GenBank/DDBJ databases">
        <title>Annotation of Ixodes scapularis.</title>
        <authorList>
            <consortium name="Ixodes scapularis Genome Project Consortium"/>
            <person name="Caler E."/>
            <person name="Hannick L.I."/>
            <person name="Bidwell S."/>
            <person name="Joardar V."/>
            <person name="Thiagarajan M."/>
            <person name="Amedeo P."/>
            <person name="Galinsky K.J."/>
            <person name="Schobel S."/>
            <person name="Inman J."/>
            <person name="Hostetler J."/>
            <person name="Miller J."/>
            <person name="Hammond M."/>
            <person name="Megy K."/>
            <person name="Lawson D."/>
            <person name="Kodira C."/>
            <person name="Sutton G."/>
            <person name="Meyer J."/>
            <person name="Hill C.A."/>
            <person name="Birren B."/>
            <person name="Nene V."/>
            <person name="Collins F."/>
            <person name="Alarcon-Chaidez F."/>
            <person name="Wikel S."/>
            <person name="Strausberg R."/>
        </authorList>
    </citation>
    <scope>NUCLEOTIDE SEQUENCE [LARGE SCALE GENOMIC DNA]</scope>
    <source>
        <strain evidence="4">Wikel</strain>
        <strain evidence="2">Wikel colony</strain>
    </source>
</reference>
<gene>
    <name evidence="2" type="ORF">IscW_ISCW001754</name>
</gene>
<dbReference type="VEuPathDB" id="VectorBase:ISCI001754"/>
<organism>
    <name type="scientific">Ixodes scapularis</name>
    <name type="common">Black-legged tick</name>
    <name type="synonym">Deer tick</name>
    <dbReference type="NCBI Taxonomy" id="6945"/>
    <lineage>
        <taxon>Eukaryota</taxon>
        <taxon>Metazoa</taxon>
        <taxon>Ecdysozoa</taxon>
        <taxon>Arthropoda</taxon>
        <taxon>Chelicerata</taxon>
        <taxon>Arachnida</taxon>
        <taxon>Acari</taxon>
        <taxon>Parasitiformes</taxon>
        <taxon>Ixodida</taxon>
        <taxon>Ixodoidea</taxon>
        <taxon>Ixodidae</taxon>
        <taxon>Ixodinae</taxon>
        <taxon>Ixodes</taxon>
    </lineage>
</organism>
<evidence type="ECO:0000313" key="4">
    <source>
        <dbReference type="Proteomes" id="UP000001555"/>
    </source>
</evidence>
<keyword evidence="4" id="KW-1185">Reference proteome</keyword>
<evidence type="ECO:0000256" key="1">
    <source>
        <dbReference type="SAM" id="MobiDB-lite"/>
    </source>
</evidence>
<dbReference type="VEuPathDB" id="VectorBase:ISCW001754"/>
<name>B7P4D4_IXOSC</name>
<dbReference type="InParanoid" id="B7P4D4"/>
<dbReference type="EnsemblMetazoa" id="ISCW001754-RA">
    <property type="protein sequence ID" value="ISCW001754-PA"/>
    <property type="gene ID" value="ISCW001754"/>
</dbReference>
<evidence type="ECO:0000313" key="2">
    <source>
        <dbReference type="EMBL" id="EEC01456.1"/>
    </source>
</evidence>
<accession>B7P4D4</accession>
<sequence length="99" mass="11051">MVQTGRLTRRKHLAPLPVSDPDPLPTAFKRFETGLLRHMAERWRSCQRYRTATLLEDGDQVVDPTPPNLTCPNCRLPDAALDPTCGPARLPRSGGLKSF</sequence>
<dbReference type="EMBL" id="ABJB010354479">
    <property type="status" value="NOT_ANNOTATED_CDS"/>
    <property type="molecule type" value="Genomic_DNA"/>
</dbReference>
<dbReference type="HOGENOM" id="CLU_2322909_0_0_1"/>
<reference evidence="3" key="2">
    <citation type="submission" date="2020-05" db="UniProtKB">
        <authorList>
            <consortium name="EnsemblMetazoa"/>
        </authorList>
    </citation>
    <scope>IDENTIFICATION</scope>
    <source>
        <strain evidence="3">wikel</strain>
    </source>
</reference>
<evidence type="ECO:0000313" key="3">
    <source>
        <dbReference type="EnsemblMetazoa" id="ISCW001754-PA"/>
    </source>
</evidence>
<protein>
    <submittedName>
        <fullName evidence="2 3">Uncharacterized protein</fullName>
    </submittedName>
</protein>